<reference evidence="2" key="1">
    <citation type="submission" date="2008-04" db="EMBL/GenBank/DDBJ databases">
        <title>Complete sequence of chromosome of Nostoc punctiforme ATCC 29133.</title>
        <authorList>
            <consortium name="US DOE Joint Genome Institute"/>
            <person name="Copeland A."/>
            <person name="Lucas S."/>
            <person name="Lapidus A."/>
            <person name="Glavina del Rio T."/>
            <person name="Dalin E."/>
            <person name="Tice H."/>
            <person name="Pitluck S."/>
            <person name="Chain P."/>
            <person name="Malfatti S."/>
            <person name="Shin M."/>
            <person name="Vergez L."/>
            <person name="Schmutz J."/>
            <person name="Larimer F."/>
            <person name="Land M."/>
            <person name="Hauser L."/>
            <person name="Kyrpides N."/>
            <person name="Kim E."/>
            <person name="Meeks J.C."/>
            <person name="Elhai J."/>
            <person name="Campbell E.L."/>
            <person name="Thiel T."/>
            <person name="Longmire J."/>
            <person name="Potts M."/>
            <person name="Atlas R."/>
        </authorList>
    </citation>
    <scope>NUCLEOTIDE SEQUENCE [LARGE SCALE GENOMIC DNA]</scope>
    <source>
        <strain evidence="2">ATCC 29133 / PCC 73102</strain>
    </source>
</reference>
<dbReference type="PhylomeDB" id="B2ITF0"/>
<dbReference type="RefSeq" id="WP_012409175.1">
    <property type="nucleotide sequence ID" value="NC_010628.1"/>
</dbReference>
<protein>
    <recommendedName>
        <fullName evidence="3">Peptidoglycan-binding domain 1 protein</fullName>
    </recommendedName>
</protein>
<evidence type="ECO:0000313" key="2">
    <source>
        <dbReference type="Proteomes" id="UP000001191"/>
    </source>
</evidence>
<reference evidence="1 2" key="2">
    <citation type="journal article" date="2013" name="Plant Physiol.">
        <title>A Nostoc punctiforme Sugar Transporter Necessary to Establish a Cyanobacterium-Plant Symbiosis.</title>
        <authorList>
            <person name="Ekman M."/>
            <person name="Picossi S."/>
            <person name="Campbell E.L."/>
            <person name="Meeks J.C."/>
            <person name="Flores E."/>
        </authorList>
    </citation>
    <scope>NUCLEOTIDE SEQUENCE [LARGE SCALE GENOMIC DNA]</scope>
    <source>
        <strain evidence="2">ATCC 29133 / PCC 73102</strain>
    </source>
</reference>
<dbReference type="AlphaFoldDB" id="B2ITF0"/>
<name>B2ITF0_NOSP7</name>
<dbReference type="EMBL" id="CP001037">
    <property type="protein sequence ID" value="ACC81181.1"/>
    <property type="molecule type" value="Genomic_DNA"/>
</dbReference>
<keyword evidence="2" id="KW-1185">Reference proteome</keyword>
<dbReference type="Proteomes" id="UP000001191">
    <property type="component" value="Chromosome"/>
</dbReference>
<proteinExistence type="predicted"/>
<sequence>MTTISEIAADTKLAVQVQQLLINLKLLSGVADGKVGPQTIGAIAELLHITKSIEVTDELLQLKSLPQPQLDLSKGDFASKIAKYMLSQDYWIDENHPNIVYAEGCDPDGTPNADAMNEWNDLRLILVVNKNIPAIAHKWVATTEPGLKYTNAPLNPDGAFRIAFGQYKAWRVGWHKTHEALVQCGEIVGYRDKNKDGMRTGDRVVQGSDYAVNQHWGYDMAHVDGASAGCLVGQQTVGHLEFMKVVKSDLRYQANDNYVFLTTIISGDKL</sequence>
<accession>B2ITF0</accession>
<dbReference type="HOGENOM" id="CLU_062805_0_0_3"/>
<gene>
    <name evidence="1" type="ordered locus">Npun_R2627</name>
</gene>
<evidence type="ECO:0008006" key="3">
    <source>
        <dbReference type="Google" id="ProtNLM"/>
    </source>
</evidence>
<evidence type="ECO:0000313" key="1">
    <source>
        <dbReference type="EMBL" id="ACC81181.1"/>
    </source>
</evidence>
<dbReference type="STRING" id="63737.Npun_R2627"/>
<organism evidence="1 2">
    <name type="scientific">Nostoc punctiforme (strain ATCC 29133 / PCC 73102)</name>
    <dbReference type="NCBI Taxonomy" id="63737"/>
    <lineage>
        <taxon>Bacteria</taxon>
        <taxon>Bacillati</taxon>
        <taxon>Cyanobacteriota</taxon>
        <taxon>Cyanophyceae</taxon>
        <taxon>Nostocales</taxon>
        <taxon>Nostocaceae</taxon>
        <taxon>Nostoc</taxon>
    </lineage>
</organism>
<dbReference type="OrthoDB" id="515889at2"/>
<dbReference type="EnsemblBacteria" id="ACC81181">
    <property type="protein sequence ID" value="ACC81181"/>
    <property type="gene ID" value="Npun_R2627"/>
</dbReference>
<dbReference type="KEGG" id="npu:Npun_R2627"/>
<dbReference type="eggNOG" id="COG3409">
    <property type="taxonomic scope" value="Bacteria"/>
</dbReference>